<dbReference type="SUPFAM" id="SSF101874">
    <property type="entry name" value="YceI-like"/>
    <property type="match status" value="1"/>
</dbReference>
<evidence type="ECO:0000259" key="2">
    <source>
        <dbReference type="SMART" id="SM00867"/>
    </source>
</evidence>
<keyword evidence="1" id="KW-0732">Signal</keyword>
<dbReference type="Pfam" id="PF04264">
    <property type="entry name" value="YceI"/>
    <property type="match status" value="1"/>
</dbReference>
<name>A0A2D3WKW8_9BACT</name>
<feature type="signal peptide" evidence="1">
    <location>
        <begin position="1"/>
        <end position="20"/>
    </location>
</feature>
<accession>A0A2D3WKW8</accession>
<feature type="chain" id="PRO_5013790324" description="Lipid/polyisoprenoid-binding YceI-like domain-containing protein" evidence="1">
    <location>
        <begin position="21"/>
        <end position="188"/>
    </location>
</feature>
<gene>
    <name evidence="3" type="ORF">CFH80_00920</name>
</gene>
<feature type="domain" description="Lipid/polyisoprenoid-binding YceI-like" evidence="2">
    <location>
        <begin position="22"/>
        <end position="186"/>
    </location>
</feature>
<comment type="caution">
    <text evidence="3">The sequence shown here is derived from an EMBL/GenBank/DDBJ whole genome shotgun (WGS) entry which is preliminary data.</text>
</comment>
<evidence type="ECO:0000256" key="1">
    <source>
        <dbReference type="SAM" id="SignalP"/>
    </source>
</evidence>
<organism evidence="3 4">
    <name type="scientific">Sulfurospirillum cavolei</name>
    <dbReference type="NCBI Taxonomy" id="366522"/>
    <lineage>
        <taxon>Bacteria</taxon>
        <taxon>Pseudomonadati</taxon>
        <taxon>Campylobacterota</taxon>
        <taxon>Epsilonproteobacteria</taxon>
        <taxon>Campylobacterales</taxon>
        <taxon>Sulfurospirillaceae</taxon>
        <taxon>Sulfurospirillum</taxon>
    </lineage>
</organism>
<dbReference type="STRING" id="366522.GCA_001548055_00704"/>
<dbReference type="PANTHER" id="PTHR34406">
    <property type="entry name" value="PROTEIN YCEI"/>
    <property type="match status" value="1"/>
</dbReference>
<evidence type="ECO:0000313" key="3">
    <source>
        <dbReference type="EMBL" id="DAB37183.1"/>
    </source>
</evidence>
<dbReference type="AlphaFoldDB" id="A0A2D3WKW8"/>
<sequence length="188" mass="21112">MRHIVLFLSATALFFSFAHAKEFVIDNTHSNIGFSIKHMMISNVKGSFENYSADIDYDVDKKVFTKLNAKINASSIDTGITKRDDHLRSADFFNVDQFKTIDFTMSGYKDGKVYGKLSMHGVTKEVVLNATVHGVVKDFQGHQRIGFSLEGQINRKDFGLNWNKLLEGGGLTVDEIVKITIEVEAIEL</sequence>
<proteinExistence type="predicted"/>
<dbReference type="Proteomes" id="UP000231638">
    <property type="component" value="Unassembled WGS sequence"/>
</dbReference>
<dbReference type="EMBL" id="DLUG01000028">
    <property type="protein sequence ID" value="DAB37183.1"/>
    <property type="molecule type" value="Genomic_DNA"/>
</dbReference>
<dbReference type="SMART" id="SM00867">
    <property type="entry name" value="YceI"/>
    <property type="match status" value="1"/>
</dbReference>
<protein>
    <recommendedName>
        <fullName evidence="2">Lipid/polyisoprenoid-binding YceI-like domain-containing protein</fullName>
    </recommendedName>
</protein>
<reference evidence="3 4" key="1">
    <citation type="journal article" date="2017" name="Front. Microbiol.">
        <title>Comparative Genomic Analysis of the Class Epsilonproteobacteria and Proposed Reclassification to Epsilonbacteraeota (phyl. nov.).</title>
        <authorList>
            <person name="Waite D.W."/>
            <person name="Vanwonterghem I."/>
            <person name="Rinke C."/>
            <person name="Parks D.H."/>
            <person name="Zhang Y."/>
            <person name="Takai K."/>
            <person name="Sievert S.M."/>
            <person name="Simon J."/>
            <person name="Campbell B.J."/>
            <person name="Hanson T.E."/>
            <person name="Woyke T."/>
            <person name="Klotz M.G."/>
            <person name="Hugenholtz P."/>
        </authorList>
    </citation>
    <scope>NUCLEOTIDE SEQUENCE [LARGE SCALE GENOMIC DNA]</scope>
    <source>
        <strain evidence="3">UBA11420</strain>
    </source>
</reference>
<dbReference type="InterPro" id="IPR007372">
    <property type="entry name" value="Lipid/polyisoprenoid-bd_YceI"/>
</dbReference>
<dbReference type="PANTHER" id="PTHR34406:SF1">
    <property type="entry name" value="PROTEIN YCEI"/>
    <property type="match status" value="1"/>
</dbReference>
<dbReference type="InterPro" id="IPR036761">
    <property type="entry name" value="TTHA0802/YceI-like_sf"/>
</dbReference>
<evidence type="ECO:0000313" key="4">
    <source>
        <dbReference type="Proteomes" id="UP000231638"/>
    </source>
</evidence>
<dbReference type="Gene3D" id="2.40.128.110">
    <property type="entry name" value="Lipid/polyisoprenoid-binding, YceI-like"/>
    <property type="match status" value="1"/>
</dbReference>